<dbReference type="RefSeq" id="WP_187080875.1">
    <property type="nucleotide sequence ID" value="NZ_JACORU010000002.1"/>
</dbReference>
<gene>
    <name evidence="1" type="ORF">H8R02_08085</name>
</gene>
<evidence type="ECO:0000313" key="1">
    <source>
        <dbReference type="EMBL" id="MBC5764404.1"/>
    </source>
</evidence>
<protein>
    <submittedName>
        <fullName evidence="1">Uncharacterized protein</fullName>
    </submittedName>
</protein>
<keyword evidence="2" id="KW-1185">Reference proteome</keyword>
<dbReference type="AlphaFoldDB" id="A0A923S1G9"/>
<comment type="caution">
    <text evidence="1">The sequence shown here is derived from an EMBL/GenBank/DDBJ whole genome shotgun (WGS) entry which is preliminary data.</text>
</comment>
<evidence type="ECO:0000313" key="2">
    <source>
        <dbReference type="Proteomes" id="UP000596827"/>
    </source>
</evidence>
<reference evidence="1" key="1">
    <citation type="submission" date="2020-08" db="EMBL/GenBank/DDBJ databases">
        <title>Ramlibacter sp. GTP1 16S ribosomal RNA gene genome sequencing and assembly.</title>
        <authorList>
            <person name="Kang M."/>
        </authorList>
    </citation>
    <scope>NUCLEOTIDE SEQUENCE</scope>
    <source>
        <strain evidence="1">GTP1</strain>
    </source>
</reference>
<dbReference type="EMBL" id="JACORU010000002">
    <property type="protein sequence ID" value="MBC5764404.1"/>
    <property type="molecule type" value="Genomic_DNA"/>
</dbReference>
<organism evidence="1 2">
    <name type="scientific">Ramlibacter albus</name>
    <dbReference type="NCBI Taxonomy" id="2079448"/>
    <lineage>
        <taxon>Bacteria</taxon>
        <taxon>Pseudomonadati</taxon>
        <taxon>Pseudomonadota</taxon>
        <taxon>Betaproteobacteria</taxon>
        <taxon>Burkholderiales</taxon>
        <taxon>Comamonadaceae</taxon>
        <taxon>Ramlibacter</taxon>
    </lineage>
</organism>
<proteinExistence type="predicted"/>
<accession>A0A923S1G9</accession>
<sequence length="318" mass="34041">MSPHKLAPQPFVSSAESKVHIHLPEPAGTGALAGQSRVQPPGAVRMAAPVALIARHDVRDALLNGRNLTVALQVDGEQLQVRVTNRQLDILRERADLAPVYREDFVTACEATTIRWQGPFSAEVAAALAIVTHDGKREHTEVHHKPPSAPLLRLLVRGGLFAPEFADGMAQAQARARVEAQAQEQVQPTEVLHAAAGAEPVSARDAFTGIAACALAAPGIYFDARFGRHVLRAVYVPATQELQFSRGIPPQHTEVAVCNFRLSRRGLDHDLVGVYRTGSDSGRGLLRIVRLFGVLRPDAPPQVKAMVLGATAAGATAQ</sequence>
<dbReference type="Proteomes" id="UP000596827">
    <property type="component" value="Unassembled WGS sequence"/>
</dbReference>
<name>A0A923S1G9_9BURK</name>